<accession>A0A7X5V0B7</accession>
<dbReference type="EMBL" id="JAASQV010000002">
    <property type="protein sequence ID" value="NIJ65071.1"/>
    <property type="molecule type" value="Genomic_DNA"/>
</dbReference>
<proteinExistence type="predicted"/>
<name>A0A7X5V0B7_9SPHN</name>
<keyword evidence="2" id="KW-1185">Reference proteome</keyword>
<evidence type="ECO:0000313" key="1">
    <source>
        <dbReference type="EMBL" id="NIJ65071.1"/>
    </source>
</evidence>
<protein>
    <submittedName>
        <fullName evidence="1">Uncharacterized protein</fullName>
    </submittedName>
</protein>
<dbReference type="Proteomes" id="UP000564677">
    <property type="component" value="Unassembled WGS sequence"/>
</dbReference>
<evidence type="ECO:0000313" key="2">
    <source>
        <dbReference type="Proteomes" id="UP000564677"/>
    </source>
</evidence>
<sequence>MELGFAAVRKSIAAARLALAETGEPQWTGDRRTGWLQALDAIDRFLDGDESERGFSIIRSLDAGVGTDGATSRAILEVATALRLGGIDRYR</sequence>
<reference evidence="1 2" key="1">
    <citation type="submission" date="2020-03" db="EMBL/GenBank/DDBJ databases">
        <title>Genomic Encyclopedia of Type Strains, Phase IV (KMG-IV): sequencing the most valuable type-strain genomes for metagenomic binning, comparative biology and taxonomic classification.</title>
        <authorList>
            <person name="Goeker M."/>
        </authorList>
    </citation>
    <scope>NUCLEOTIDE SEQUENCE [LARGE SCALE GENOMIC DNA]</scope>
    <source>
        <strain evidence="1 2">DSM 4733</strain>
    </source>
</reference>
<organism evidence="1 2">
    <name type="scientific">Sphingomonas leidyi</name>
    <dbReference type="NCBI Taxonomy" id="68569"/>
    <lineage>
        <taxon>Bacteria</taxon>
        <taxon>Pseudomonadati</taxon>
        <taxon>Pseudomonadota</taxon>
        <taxon>Alphaproteobacteria</taxon>
        <taxon>Sphingomonadales</taxon>
        <taxon>Sphingomonadaceae</taxon>
        <taxon>Sphingomonas</taxon>
    </lineage>
</organism>
<dbReference type="RefSeq" id="WP_167299517.1">
    <property type="nucleotide sequence ID" value="NZ_JAASQV010000002.1"/>
</dbReference>
<comment type="caution">
    <text evidence="1">The sequence shown here is derived from an EMBL/GenBank/DDBJ whole genome shotgun (WGS) entry which is preliminary data.</text>
</comment>
<dbReference type="AlphaFoldDB" id="A0A7X5V0B7"/>
<gene>
    <name evidence="1" type="ORF">FHR20_002033</name>
</gene>